<dbReference type="KEGG" id="roz:CBI38_00915"/>
<dbReference type="RefSeq" id="WP_109325616.1">
    <property type="nucleotide sequence ID" value="NZ_CP021354.1"/>
</dbReference>
<dbReference type="AlphaFoldDB" id="A0A2S2BNY5"/>
<dbReference type="EMBL" id="CP021354">
    <property type="protein sequence ID" value="AWK70341.1"/>
    <property type="molecule type" value="Genomic_DNA"/>
</dbReference>
<reference evidence="1 2" key="1">
    <citation type="submission" date="2017-05" db="EMBL/GenBank/DDBJ databases">
        <title>Isolation of Rhodococcus sp. S2-17 biodegrading of BP-3.</title>
        <authorList>
            <person name="Lee Y."/>
            <person name="Kim K.H."/>
            <person name="Chun B.H."/>
            <person name="Jung H.S."/>
            <person name="Jeon C.O."/>
        </authorList>
    </citation>
    <scope>NUCLEOTIDE SEQUENCE [LARGE SCALE GENOMIC DNA]</scope>
    <source>
        <strain evidence="1 2">S2-17</strain>
    </source>
</reference>
<gene>
    <name evidence="1" type="ORF">CBI38_00915</name>
</gene>
<proteinExistence type="predicted"/>
<dbReference type="Proteomes" id="UP000245711">
    <property type="component" value="Chromosome"/>
</dbReference>
<evidence type="ECO:0000313" key="2">
    <source>
        <dbReference type="Proteomes" id="UP000245711"/>
    </source>
</evidence>
<dbReference type="OrthoDB" id="3534313at2"/>
<evidence type="ECO:0000313" key="1">
    <source>
        <dbReference type="EMBL" id="AWK70341.1"/>
    </source>
</evidence>
<protein>
    <recommendedName>
        <fullName evidence="3">Ferredoxin</fullName>
    </recommendedName>
</protein>
<evidence type="ECO:0008006" key="3">
    <source>
        <dbReference type="Google" id="ProtNLM"/>
    </source>
</evidence>
<name>A0A2S2BNY5_9NOCA</name>
<organism evidence="1 2">
    <name type="scientific">Rhodococcus oxybenzonivorans</name>
    <dbReference type="NCBI Taxonomy" id="1990687"/>
    <lineage>
        <taxon>Bacteria</taxon>
        <taxon>Bacillati</taxon>
        <taxon>Actinomycetota</taxon>
        <taxon>Actinomycetes</taxon>
        <taxon>Mycobacteriales</taxon>
        <taxon>Nocardiaceae</taxon>
        <taxon>Rhodococcus</taxon>
    </lineage>
</organism>
<sequence length="84" mass="9018">MQPLQCAECGARVLVQKNSWEHTSVQWDDLARGRCHQIAGSGDGRPGSPRKGCDALTTSIVRAAERGDITVRDPDPVPTPVVVP</sequence>
<keyword evidence="2" id="KW-1185">Reference proteome</keyword>
<accession>A0A2S2BNY5</accession>